<dbReference type="OrthoDB" id="300641at2759"/>
<dbReference type="Proteomes" id="UP000018040">
    <property type="component" value="Unassembled WGS sequence"/>
</dbReference>
<feature type="region of interest" description="Disordered" evidence="1">
    <location>
        <begin position="1"/>
        <end position="72"/>
    </location>
</feature>
<comment type="caution">
    <text evidence="2">The sequence shown here is derived from an EMBL/GenBank/DDBJ whole genome shotgun (WGS) entry which is preliminary data.</text>
</comment>
<reference evidence="2 3" key="2">
    <citation type="journal article" date="2013" name="Genome Biol. Evol.">
        <title>Genome sequencing of Giardia lamblia genotypes A2 and B isolates (DH and GS) and comparative analysis with the genomes of genotypes A1 and E (WB and Pig).</title>
        <authorList>
            <person name="Adam R.D."/>
            <person name="Dahlstrom E.W."/>
            <person name="Martens C.A."/>
            <person name="Bruno D.P."/>
            <person name="Barbian K.D."/>
            <person name="Ricklefs S.M."/>
            <person name="Hernandez M.M."/>
            <person name="Narla N.P."/>
            <person name="Patel R.B."/>
            <person name="Porcella S.F."/>
            <person name="Nash T.E."/>
        </authorList>
    </citation>
    <scope>NUCLEOTIDE SEQUENCE [LARGE SCALE GENOMIC DNA]</scope>
    <source>
        <strain evidence="2 3">GS</strain>
    </source>
</reference>
<gene>
    <name evidence="2" type="ORF">GSB_155038</name>
</gene>
<reference evidence="3" key="1">
    <citation type="submission" date="2012-02" db="EMBL/GenBank/DDBJ databases">
        <title>Genome sequencing of Giardia lamblia Genotypes A2 and B isolates (DH and GS) and comparative analysis with the genomes of Genotypes A1 and E (WB and Pig).</title>
        <authorList>
            <person name="Adam R."/>
            <person name="Dahlstrom E."/>
            <person name="Martens C."/>
            <person name="Bruno D."/>
            <person name="Barbian K."/>
            <person name="Porcella S.F."/>
            <person name="Nash T."/>
        </authorList>
    </citation>
    <scope>NUCLEOTIDE SEQUENCE</scope>
    <source>
        <strain evidence="3">GS</strain>
    </source>
</reference>
<proteinExistence type="predicted"/>
<protein>
    <submittedName>
        <fullName evidence="2">Variant-specific surface protein</fullName>
    </submittedName>
</protein>
<evidence type="ECO:0000313" key="3">
    <source>
        <dbReference type="Proteomes" id="UP000018040"/>
    </source>
</evidence>
<sequence length="216" mass="22285">MKNSSRPAQVPVRTPLRGSAGQRTTREAVRASAQSSRAGGGIKSKGVLRTGGCPEARGRGGPQTRDASTLHGTPTYQTHGVCVLPAGGCYSVSAAPGSSACREARGGACVRYVEEVTDKKKGPTRVREAQPGCTAETSSADHCATDKCDVTIGGKTYCSQCEANYVPIDGTCIQFGESSVTTTAGCAKSNGDLDDQSTTCGKCTQASYFLHKGGCY</sequence>
<evidence type="ECO:0000256" key="1">
    <source>
        <dbReference type="SAM" id="MobiDB-lite"/>
    </source>
</evidence>
<name>V6TMJ2_GIAIN</name>
<accession>V6TMJ2</accession>
<evidence type="ECO:0000313" key="2">
    <source>
        <dbReference type="EMBL" id="ESU39874.1"/>
    </source>
</evidence>
<dbReference type="EMBL" id="AHHH01000447">
    <property type="protein sequence ID" value="ESU39874.1"/>
    <property type="molecule type" value="Genomic_DNA"/>
</dbReference>
<organism evidence="2 3">
    <name type="scientific">Giardia intestinalis</name>
    <name type="common">Giardia lamblia</name>
    <dbReference type="NCBI Taxonomy" id="5741"/>
    <lineage>
        <taxon>Eukaryota</taxon>
        <taxon>Metamonada</taxon>
        <taxon>Diplomonadida</taxon>
        <taxon>Hexamitidae</taxon>
        <taxon>Giardiinae</taxon>
        <taxon>Giardia</taxon>
    </lineage>
</organism>
<dbReference type="AlphaFoldDB" id="V6TMJ2"/>